<name>A0A2P2LNG7_RHIMU</name>
<reference evidence="1" key="1">
    <citation type="submission" date="2018-02" db="EMBL/GenBank/DDBJ databases">
        <title>Rhizophora mucronata_Transcriptome.</title>
        <authorList>
            <person name="Meera S.P."/>
            <person name="Sreeshan A."/>
            <person name="Augustine A."/>
        </authorList>
    </citation>
    <scope>NUCLEOTIDE SEQUENCE</scope>
    <source>
        <tissue evidence="1">Leaf</tissue>
    </source>
</reference>
<protein>
    <submittedName>
        <fullName evidence="1">Uncharacterized protein</fullName>
    </submittedName>
</protein>
<evidence type="ECO:0000313" key="1">
    <source>
        <dbReference type="EMBL" id="MBX19507.1"/>
    </source>
</evidence>
<sequence>MLEGKFGGKLPEILFSERSRTRSADILPIDSGSFPWILL</sequence>
<proteinExistence type="predicted"/>
<dbReference type="EMBL" id="GGEC01039023">
    <property type="protein sequence ID" value="MBX19507.1"/>
    <property type="molecule type" value="Transcribed_RNA"/>
</dbReference>
<organism evidence="1">
    <name type="scientific">Rhizophora mucronata</name>
    <name type="common">Asiatic mangrove</name>
    <dbReference type="NCBI Taxonomy" id="61149"/>
    <lineage>
        <taxon>Eukaryota</taxon>
        <taxon>Viridiplantae</taxon>
        <taxon>Streptophyta</taxon>
        <taxon>Embryophyta</taxon>
        <taxon>Tracheophyta</taxon>
        <taxon>Spermatophyta</taxon>
        <taxon>Magnoliopsida</taxon>
        <taxon>eudicotyledons</taxon>
        <taxon>Gunneridae</taxon>
        <taxon>Pentapetalae</taxon>
        <taxon>rosids</taxon>
        <taxon>fabids</taxon>
        <taxon>Malpighiales</taxon>
        <taxon>Rhizophoraceae</taxon>
        <taxon>Rhizophora</taxon>
    </lineage>
</organism>
<dbReference type="AlphaFoldDB" id="A0A2P2LNG7"/>
<accession>A0A2P2LNG7</accession>